<dbReference type="SUPFAM" id="SSF46955">
    <property type="entry name" value="Putative DNA-binding domain"/>
    <property type="match status" value="1"/>
</dbReference>
<keyword evidence="8" id="KW-1185">Reference proteome</keyword>
<dbReference type="Pfam" id="PF13411">
    <property type="entry name" value="MerR_1"/>
    <property type="match status" value="1"/>
</dbReference>
<accession>A0ABT9BI06</accession>
<dbReference type="PROSITE" id="PS51332">
    <property type="entry name" value="B12_BINDING"/>
    <property type="match status" value="1"/>
</dbReference>
<evidence type="ECO:0000256" key="1">
    <source>
        <dbReference type="ARBA" id="ARBA00022491"/>
    </source>
</evidence>
<evidence type="ECO:0000259" key="6">
    <source>
        <dbReference type="PROSITE" id="PS51332"/>
    </source>
</evidence>
<dbReference type="PROSITE" id="PS50937">
    <property type="entry name" value="HTH_MERR_2"/>
    <property type="match status" value="1"/>
</dbReference>
<comment type="caution">
    <text evidence="7">The sequence shown here is derived from an EMBL/GenBank/DDBJ whole genome shotgun (WGS) entry which is preliminary data.</text>
</comment>
<sequence>MSCYSISELEQLSGIKAHTIRMWEQRYGVLRPVRSATNIRKYCDDDLRRLLNVATLCGRGQRISQVASLSDEELTASVRAGCHSANCDYNEQVNMLLTALLAFDEPRLHYLLSKKTKRLGFEAMMLHVVHPLLQRIGTLWLTRAISSAHEHLLLHLLRQKVLAATEALPAVPATADTRRWLLFLPALEMHELALLLMNYVLRARGQHTLYLGQNMPTAELTEVCEAYGPDVLVTVLTSQPERARVAALAQELTALCPDKQLVLYGPLTRQEGLQLPDNCTVPLTMVDFIGLVEKSAVEV</sequence>
<evidence type="ECO:0000313" key="8">
    <source>
        <dbReference type="Proteomes" id="UP001176429"/>
    </source>
</evidence>
<dbReference type="PANTHER" id="PTHR30204:SF69">
    <property type="entry name" value="MERR-FAMILY TRANSCRIPTIONAL REGULATOR"/>
    <property type="match status" value="1"/>
</dbReference>
<feature type="domain" description="HTH merR-type" evidence="5">
    <location>
        <begin position="1"/>
        <end position="51"/>
    </location>
</feature>
<dbReference type="EMBL" id="JAUQSY010000019">
    <property type="protein sequence ID" value="MDO7877435.1"/>
    <property type="molecule type" value="Genomic_DNA"/>
</dbReference>
<organism evidence="7 8">
    <name type="scientific">Hymenobacter aranciens</name>
    <dbReference type="NCBI Taxonomy" id="3063996"/>
    <lineage>
        <taxon>Bacteria</taxon>
        <taxon>Pseudomonadati</taxon>
        <taxon>Bacteroidota</taxon>
        <taxon>Cytophagia</taxon>
        <taxon>Cytophagales</taxon>
        <taxon>Hymenobacteraceae</taxon>
        <taxon>Hymenobacter</taxon>
    </lineage>
</organism>
<keyword evidence="2" id="KW-0805">Transcription regulation</keyword>
<keyword evidence="3" id="KW-0238">DNA-binding</keyword>
<keyword evidence="1" id="KW-0678">Repressor</keyword>
<dbReference type="InterPro" id="IPR047057">
    <property type="entry name" value="MerR_fam"/>
</dbReference>
<dbReference type="InterPro" id="IPR006158">
    <property type="entry name" value="Cobalamin-bd"/>
</dbReference>
<dbReference type="SMART" id="SM00422">
    <property type="entry name" value="HTH_MERR"/>
    <property type="match status" value="1"/>
</dbReference>
<dbReference type="Proteomes" id="UP001176429">
    <property type="component" value="Unassembled WGS sequence"/>
</dbReference>
<evidence type="ECO:0000313" key="7">
    <source>
        <dbReference type="EMBL" id="MDO7877435.1"/>
    </source>
</evidence>
<feature type="domain" description="B12-binding" evidence="6">
    <location>
        <begin position="177"/>
        <end position="299"/>
    </location>
</feature>
<dbReference type="RefSeq" id="WP_305008863.1">
    <property type="nucleotide sequence ID" value="NZ_JAUQSY010000019.1"/>
</dbReference>
<dbReference type="InterPro" id="IPR036594">
    <property type="entry name" value="Meth_synthase_dom"/>
</dbReference>
<dbReference type="Gene3D" id="3.40.50.280">
    <property type="entry name" value="Cobalamin-binding domain"/>
    <property type="match status" value="1"/>
</dbReference>
<dbReference type="CDD" id="cd01104">
    <property type="entry name" value="HTH_MlrA-CarA"/>
    <property type="match status" value="1"/>
</dbReference>
<dbReference type="PANTHER" id="PTHR30204">
    <property type="entry name" value="REDOX-CYCLING DRUG-SENSING TRANSCRIPTIONAL ACTIVATOR SOXR"/>
    <property type="match status" value="1"/>
</dbReference>
<gene>
    <name evidence="7" type="ORF">Q5H93_22025</name>
</gene>
<dbReference type="InterPro" id="IPR000551">
    <property type="entry name" value="MerR-type_HTH_dom"/>
</dbReference>
<dbReference type="Gene3D" id="1.10.1660.10">
    <property type="match status" value="1"/>
</dbReference>
<evidence type="ECO:0000256" key="4">
    <source>
        <dbReference type="ARBA" id="ARBA00023163"/>
    </source>
</evidence>
<dbReference type="Gene3D" id="1.10.1240.10">
    <property type="entry name" value="Methionine synthase domain"/>
    <property type="match status" value="1"/>
</dbReference>
<protein>
    <submittedName>
        <fullName evidence="7">MerR family transcriptional regulator</fullName>
    </submittedName>
</protein>
<reference evidence="7" key="1">
    <citation type="submission" date="2023-07" db="EMBL/GenBank/DDBJ databases">
        <authorList>
            <person name="Kim M.K."/>
        </authorList>
    </citation>
    <scope>NUCLEOTIDE SEQUENCE</scope>
    <source>
        <strain evidence="7">ASUV-10-1</strain>
    </source>
</reference>
<dbReference type="InterPro" id="IPR009061">
    <property type="entry name" value="DNA-bd_dom_put_sf"/>
</dbReference>
<dbReference type="Pfam" id="PF02607">
    <property type="entry name" value="B12-binding_2"/>
    <property type="match status" value="1"/>
</dbReference>
<dbReference type="SUPFAM" id="SSF52242">
    <property type="entry name" value="Cobalamin (vitamin B12)-binding domain"/>
    <property type="match status" value="1"/>
</dbReference>
<evidence type="ECO:0000259" key="5">
    <source>
        <dbReference type="PROSITE" id="PS50937"/>
    </source>
</evidence>
<proteinExistence type="predicted"/>
<dbReference type="InterPro" id="IPR036724">
    <property type="entry name" value="Cobalamin-bd_sf"/>
</dbReference>
<evidence type="ECO:0000256" key="3">
    <source>
        <dbReference type="ARBA" id="ARBA00023125"/>
    </source>
</evidence>
<evidence type="ECO:0000256" key="2">
    <source>
        <dbReference type="ARBA" id="ARBA00023015"/>
    </source>
</evidence>
<name>A0ABT9BI06_9BACT</name>
<dbReference type="InterPro" id="IPR003759">
    <property type="entry name" value="Cbl-bd_cap"/>
</dbReference>
<keyword evidence="4" id="KW-0804">Transcription</keyword>